<comment type="function">
    <text evidence="9">One of the essential components for the initiation of protein synthesis. Protects formylmethionyl-tRNA from spontaneous hydrolysis and promotes its binding to the 30S ribosomal subunits. Also involved in the hydrolysis of GTP during the formation of the 70S ribosomal complex.</text>
</comment>
<dbReference type="PANTHER" id="PTHR43381:SF5">
    <property type="entry name" value="TR-TYPE G DOMAIN-CONTAINING PROTEIN"/>
    <property type="match status" value="1"/>
</dbReference>
<sequence>MSDTNNKNKPAPTRRPLSLGGARSPGTVRQNFSHGRSKTVVVEKKKRRLVGAPGAAPATPEKTAPAPVVDKDLEAARRLGLSKAEYLKRQEAVGKAMAEKSAREKAREEERKALEAKAEAERKALEEKRKAEAEAAERAKREAEEAKRRAEEPPQQPKRQPSKESPKPAPADGQSALERAGGRVKKAKPQHTKPARGRKSAQQPRRRGKLTIVSALAGDDERQRSLASLKRARQREKERRLGGSNDKKKVYREVVIPEAITVADLANRMAERTADVVKYLMKQGTMANANDVLDADTAQLIVEDFGHTVKRVSEADVEDEFFKMVDDDKEEDLKPRPPVIAVMGHVDHGKTSLLDALRETDVTSGEAGGITQHIGAYQLGLPSGQTITVLDTPGHAAFSAMRTRGAQAVDIVVLVVAADDGVMPQTVESIKYAREAGTPIIVAINKMDSPEANPQKIEEDLLRHEVITESMSGDVQVVKVSALKKTGLDDLAEAILLQAELLDLKANPDRRADGLVIESKIEKGRGAVATVLIKRGTLKRGDLMVAGEYYGKVKALIDERGQQLKQAGPSEPVEVLGLNGAPQPGEPFAIVGRESKAREITEYRKRRRKETSGAASVAATSMEQMLAKLKGKQAQELTLLVKADVQGSV</sequence>
<evidence type="ECO:0000256" key="2">
    <source>
        <dbReference type="ARBA" id="ARBA00020675"/>
    </source>
</evidence>
<dbReference type="FunFam" id="3.40.50.300:FF:000019">
    <property type="entry name" value="Translation initiation factor IF-2"/>
    <property type="match status" value="1"/>
</dbReference>
<evidence type="ECO:0000256" key="3">
    <source>
        <dbReference type="ARBA" id="ARBA00022490"/>
    </source>
</evidence>
<keyword evidence="4 9" id="KW-0396">Initiation factor</keyword>
<dbReference type="InterPro" id="IPR006847">
    <property type="entry name" value="IF2_N"/>
</dbReference>
<feature type="domain" description="Tr-type G" evidence="11">
    <location>
        <begin position="335"/>
        <end position="505"/>
    </location>
</feature>
<dbReference type="PROSITE" id="PS51722">
    <property type="entry name" value="G_TR_2"/>
    <property type="match status" value="1"/>
</dbReference>
<dbReference type="Pfam" id="PF04760">
    <property type="entry name" value="IF2_N"/>
    <property type="match status" value="1"/>
</dbReference>
<accession>A0A7V5NXC6</accession>
<dbReference type="Proteomes" id="UP000885806">
    <property type="component" value="Unassembled WGS sequence"/>
</dbReference>
<feature type="compositionally biased region" description="Basic residues" evidence="10">
    <location>
        <begin position="182"/>
        <end position="209"/>
    </location>
</feature>
<dbReference type="GO" id="GO:0005525">
    <property type="term" value="F:GTP binding"/>
    <property type="evidence" value="ECO:0007669"/>
    <property type="project" value="UniProtKB-KW"/>
</dbReference>
<dbReference type="InterPro" id="IPR000795">
    <property type="entry name" value="T_Tr_GTP-bd_dom"/>
</dbReference>
<keyword evidence="5" id="KW-0547">Nucleotide-binding</keyword>
<keyword evidence="3" id="KW-0963">Cytoplasm</keyword>
<dbReference type="InterPro" id="IPR000178">
    <property type="entry name" value="TF_IF2_bacterial-like"/>
</dbReference>
<dbReference type="GO" id="GO:0005737">
    <property type="term" value="C:cytoplasm"/>
    <property type="evidence" value="ECO:0007669"/>
    <property type="project" value="UniProtKB-UniRule"/>
</dbReference>
<reference evidence="12" key="1">
    <citation type="journal article" date="2020" name="mSystems">
        <title>Genome- and Community-Level Interaction Insights into Carbon Utilization and Element Cycling Functions of Hydrothermarchaeota in Hydrothermal Sediment.</title>
        <authorList>
            <person name="Zhou Z."/>
            <person name="Liu Y."/>
            <person name="Xu W."/>
            <person name="Pan J."/>
            <person name="Luo Z.H."/>
            <person name="Li M."/>
        </authorList>
    </citation>
    <scope>NUCLEOTIDE SEQUENCE [LARGE SCALE GENOMIC DNA]</scope>
    <source>
        <strain evidence="12">HyVt-538</strain>
    </source>
</reference>
<organism evidence="12">
    <name type="scientific">Hellea balneolensis</name>
    <dbReference type="NCBI Taxonomy" id="287478"/>
    <lineage>
        <taxon>Bacteria</taxon>
        <taxon>Pseudomonadati</taxon>
        <taxon>Pseudomonadota</taxon>
        <taxon>Alphaproteobacteria</taxon>
        <taxon>Maricaulales</taxon>
        <taxon>Robiginitomaculaceae</taxon>
        <taxon>Hellea</taxon>
    </lineage>
</organism>
<dbReference type="PANTHER" id="PTHR43381">
    <property type="entry name" value="TRANSLATION INITIATION FACTOR IF-2-RELATED"/>
    <property type="match status" value="1"/>
</dbReference>
<keyword evidence="7" id="KW-0342">GTP-binding</keyword>
<protein>
    <recommendedName>
        <fullName evidence="2 8">Translation initiation factor IF-2</fullName>
    </recommendedName>
</protein>
<dbReference type="Gene3D" id="3.40.50.300">
    <property type="entry name" value="P-loop containing nucleotide triphosphate hydrolases"/>
    <property type="match status" value="1"/>
</dbReference>
<dbReference type="CDD" id="cd03702">
    <property type="entry name" value="IF2_mtIF2_II"/>
    <property type="match status" value="1"/>
</dbReference>
<dbReference type="EMBL" id="DROP01000243">
    <property type="protein sequence ID" value="HHI89018.1"/>
    <property type="molecule type" value="Genomic_DNA"/>
</dbReference>
<evidence type="ECO:0000256" key="1">
    <source>
        <dbReference type="ARBA" id="ARBA00007733"/>
    </source>
</evidence>
<evidence type="ECO:0000256" key="10">
    <source>
        <dbReference type="SAM" id="MobiDB-lite"/>
    </source>
</evidence>
<feature type="region of interest" description="Disordered" evidence="10">
    <location>
        <begin position="91"/>
        <end position="219"/>
    </location>
</feature>
<evidence type="ECO:0000256" key="4">
    <source>
        <dbReference type="ARBA" id="ARBA00022540"/>
    </source>
</evidence>
<dbReference type="NCBIfam" id="TIGR00487">
    <property type="entry name" value="IF-2"/>
    <property type="match status" value="1"/>
</dbReference>
<dbReference type="InterPro" id="IPR009000">
    <property type="entry name" value="Transl_B-barrel_sf"/>
</dbReference>
<dbReference type="Gene3D" id="2.40.30.10">
    <property type="entry name" value="Translation factors"/>
    <property type="match status" value="1"/>
</dbReference>
<evidence type="ECO:0000256" key="5">
    <source>
        <dbReference type="ARBA" id="ARBA00022741"/>
    </source>
</evidence>
<feature type="compositionally biased region" description="Low complexity" evidence="10">
    <location>
        <begin position="51"/>
        <end position="67"/>
    </location>
</feature>
<dbReference type="InterPro" id="IPR053905">
    <property type="entry name" value="EF-G-like_DII"/>
</dbReference>
<comment type="similarity">
    <text evidence="1 9">Belongs to the TRAFAC class translation factor GTPase superfamily. Classic translation factor GTPase family. IF-2 subfamily.</text>
</comment>
<dbReference type="GO" id="GO:0003924">
    <property type="term" value="F:GTPase activity"/>
    <property type="evidence" value="ECO:0007669"/>
    <property type="project" value="InterPro"/>
</dbReference>
<evidence type="ECO:0000256" key="7">
    <source>
        <dbReference type="ARBA" id="ARBA00023134"/>
    </source>
</evidence>
<dbReference type="GO" id="GO:0003743">
    <property type="term" value="F:translation initiation factor activity"/>
    <property type="evidence" value="ECO:0007669"/>
    <property type="project" value="UniProtKB-UniRule"/>
</dbReference>
<dbReference type="Pfam" id="PF22042">
    <property type="entry name" value="EF-G_D2"/>
    <property type="match status" value="1"/>
</dbReference>
<dbReference type="InterPro" id="IPR044145">
    <property type="entry name" value="IF2_II"/>
</dbReference>
<dbReference type="InterPro" id="IPR005225">
    <property type="entry name" value="Small_GTP-bd"/>
</dbReference>
<dbReference type="FunFam" id="2.40.30.10:FF:000054">
    <property type="entry name" value="Translation initiation factor IF-2"/>
    <property type="match status" value="1"/>
</dbReference>
<feature type="region of interest" description="Disordered" evidence="10">
    <location>
        <begin position="1"/>
        <end position="70"/>
    </location>
</feature>
<feature type="compositionally biased region" description="Basic and acidic residues" evidence="10">
    <location>
        <begin position="91"/>
        <end position="152"/>
    </location>
</feature>
<dbReference type="InterPro" id="IPR015760">
    <property type="entry name" value="TIF_IF2"/>
</dbReference>
<dbReference type="CDD" id="cd01887">
    <property type="entry name" value="IF2_eIF5B"/>
    <property type="match status" value="1"/>
</dbReference>
<dbReference type="Pfam" id="PF08364">
    <property type="entry name" value="IF2_assoc"/>
    <property type="match status" value="1"/>
</dbReference>
<evidence type="ECO:0000313" key="12">
    <source>
        <dbReference type="EMBL" id="HHI89018.1"/>
    </source>
</evidence>
<evidence type="ECO:0000259" key="11">
    <source>
        <dbReference type="PROSITE" id="PS51722"/>
    </source>
</evidence>
<feature type="non-terminal residue" evidence="12">
    <location>
        <position position="649"/>
    </location>
</feature>
<evidence type="ECO:0000256" key="6">
    <source>
        <dbReference type="ARBA" id="ARBA00022917"/>
    </source>
</evidence>
<dbReference type="NCBIfam" id="TIGR00231">
    <property type="entry name" value="small_GTP"/>
    <property type="match status" value="1"/>
</dbReference>
<dbReference type="AlphaFoldDB" id="A0A7V5NXC6"/>
<dbReference type="InterPro" id="IPR027417">
    <property type="entry name" value="P-loop_NTPase"/>
</dbReference>
<comment type="caution">
    <text evidence="12">The sequence shown here is derived from an EMBL/GenBank/DDBJ whole genome shotgun (WGS) entry which is preliminary data.</text>
</comment>
<keyword evidence="6 9" id="KW-0648">Protein biosynthesis</keyword>
<evidence type="ECO:0000256" key="9">
    <source>
        <dbReference type="RuleBase" id="RU000644"/>
    </source>
</evidence>
<dbReference type="SUPFAM" id="SSF50447">
    <property type="entry name" value="Translation proteins"/>
    <property type="match status" value="1"/>
</dbReference>
<name>A0A7V5NXC6_9PROT</name>
<gene>
    <name evidence="12" type="primary">infB</name>
    <name evidence="12" type="ORF">ENK01_03610</name>
</gene>
<dbReference type="SUPFAM" id="SSF52540">
    <property type="entry name" value="P-loop containing nucleoside triphosphate hydrolases"/>
    <property type="match status" value="1"/>
</dbReference>
<evidence type="ECO:0000256" key="8">
    <source>
        <dbReference type="NCBIfam" id="TIGR00487"/>
    </source>
</evidence>
<dbReference type="InterPro" id="IPR013575">
    <property type="entry name" value="IF2_assoc_dom_bac"/>
</dbReference>
<proteinExistence type="inferred from homology"/>
<dbReference type="Pfam" id="PF00009">
    <property type="entry name" value="GTP_EFTU"/>
    <property type="match status" value="1"/>
</dbReference>